<evidence type="ECO:0000256" key="1">
    <source>
        <dbReference type="SAM" id="Phobius"/>
    </source>
</evidence>
<dbReference type="EMBL" id="GEDG01020346">
    <property type="protein sequence ID" value="JAP19201.1"/>
    <property type="molecule type" value="Transcribed_RNA"/>
</dbReference>
<name>A0A0V0HFG3_SOLCH</name>
<dbReference type="AlphaFoldDB" id="A0A0V0HFG3"/>
<organism evidence="2">
    <name type="scientific">Solanum chacoense</name>
    <name type="common">Chaco potato</name>
    <dbReference type="NCBI Taxonomy" id="4108"/>
    <lineage>
        <taxon>Eukaryota</taxon>
        <taxon>Viridiplantae</taxon>
        <taxon>Streptophyta</taxon>
        <taxon>Embryophyta</taxon>
        <taxon>Tracheophyta</taxon>
        <taxon>Spermatophyta</taxon>
        <taxon>Magnoliopsida</taxon>
        <taxon>eudicotyledons</taxon>
        <taxon>Gunneridae</taxon>
        <taxon>Pentapetalae</taxon>
        <taxon>asterids</taxon>
        <taxon>lamiids</taxon>
        <taxon>Solanales</taxon>
        <taxon>Solanaceae</taxon>
        <taxon>Solanoideae</taxon>
        <taxon>Solaneae</taxon>
        <taxon>Solanum</taxon>
    </lineage>
</organism>
<keyword evidence="1" id="KW-0472">Membrane</keyword>
<keyword evidence="1" id="KW-1133">Transmembrane helix</keyword>
<sequence length="92" mass="10807">MTRVVIFSFNYCFDLFDQKFFKKQPLYVGDVVVRPTTYTLPPKTTLCEISLNFLLLLSILYLFLKPYIYNISKKDQNSIDNKGKRTIPISNN</sequence>
<accession>A0A0V0HFG3</accession>
<protein>
    <submittedName>
        <fullName evidence="2">Putative ovule protein</fullName>
    </submittedName>
</protein>
<keyword evidence="1" id="KW-0812">Transmembrane</keyword>
<reference evidence="2" key="1">
    <citation type="submission" date="2015-12" db="EMBL/GenBank/DDBJ databases">
        <title>Gene expression during late stages of embryo sac development: a critical building block for successful pollen-pistil interactions.</title>
        <authorList>
            <person name="Liu Y."/>
            <person name="Joly V."/>
            <person name="Sabar M."/>
            <person name="Matton D.P."/>
        </authorList>
    </citation>
    <scope>NUCLEOTIDE SEQUENCE</scope>
</reference>
<feature type="transmembrane region" description="Helical" evidence="1">
    <location>
        <begin position="49"/>
        <end position="68"/>
    </location>
</feature>
<proteinExistence type="predicted"/>
<evidence type="ECO:0000313" key="2">
    <source>
        <dbReference type="EMBL" id="JAP19201.1"/>
    </source>
</evidence>